<evidence type="ECO:0000256" key="1">
    <source>
        <dbReference type="ARBA" id="ARBA00003747"/>
    </source>
</evidence>
<comment type="subunit">
    <text evidence="2">Component of the EKC/KEOPS complex composed of at least BUD32, CGI121, GON7, KAE1 and PCC1; the whole complex dimerizes.</text>
</comment>
<proteinExistence type="predicted"/>
<accession>A0A9P8XPV7</accession>
<dbReference type="Gene3D" id="1.10.510.10">
    <property type="entry name" value="Transferase(Phosphotransferase) domain 1"/>
    <property type="match status" value="1"/>
</dbReference>
<name>A0A9P8XPV7_9PEZI</name>
<evidence type="ECO:0000256" key="5">
    <source>
        <dbReference type="ARBA" id="ARBA00019973"/>
    </source>
</evidence>
<dbReference type="InterPro" id="IPR008266">
    <property type="entry name" value="Tyr_kinase_AS"/>
</dbReference>
<evidence type="ECO:0000256" key="9">
    <source>
        <dbReference type="ARBA" id="ARBA00048679"/>
    </source>
</evidence>
<keyword evidence="11" id="KW-0418">Kinase</keyword>
<dbReference type="PANTHER" id="PTHR44167:SF30">
    <property type="entry name" value="PHOSPHORYLASE KINASE"/>
    <property type="match status" value="1"/>
</dbReference>
<dbReference type="Proteomes" id="UP000756346">
    <property type="component" value="Unassembled WGS sequence"/>
</dbReference>
<dbReference type="PROSITE" id="PS50011">
    <property type="entry name" value="PROTEIN_KINASE_DOM"/>
    <property type="match status" value="1"/>
</dbReference>
<evidence type="ECO:0000256" key="8">
    <source>
        <dbReference type="ARBA" id="ARBA00047899"/>
    </source>
</evidence>
<gene>
    <name evidence="11" type="ORF">B0I36DRAFT_378588</name>
</gene>
<evidence type="ECO:0000313" key="12">
    <source>
        <dbReference type="Proteomes" id="UP000756346"/>
    </source>
</evidence>
<dbReference type="EMBL" id="JAGTJQ010000018">
    <property type="protein sequence ID" value="KAH7009399.1"/>
    <property type="molecule type" value="Genomic_DNA"/>
</dbReference>
<dbReference type="EC" id="2.7.11.1" evidence="3"/>
<dbReference type="InterPro" id="IPR000719">
    <property type="entry name" value="Prot_kinase_dom"/>
</dbReference>
<comment type="catalytic activity">
    <reaction evidence="8">
        <text>L-threonyl-[protein] + ATP = O-phospho-L-threonyl-[protein] + ADP + H(+)</text>
        <dbReference type="Rhea" id="RHEA:46608"/>
        <dbReference type="Rhea" id="RHEA-COMP:11060"/>
        <dbReference type="Rhea" id="RHEA-COMP:11605"/>
        <dbReference type="ChEBI" id="CHEBI:15378"/>
        <dbReference type="ChEBI" id="CHEBI:30013"/>
        <dbReference type="ChEBI" id="CHEBI:30616"/>
        <dbReference type="ChEBI" id="CHEBI:61977"/>
        <dbReference type="ChEBI" id="CHEBI:456216"/>
        <dbReference type="EC" id="2.7.11.1"/>
    </reaction>
</comment>
<dbReference type="GO" id="GO:0005524">
    <property type="term" value="F:ATP binding"/>
    <property type="evidence" value="ECO:0007669"/>
    <property type="project" value="InterPro"/>
</dbReference>
<evidence type="ECO:0000259" key="10">
    <source>
        <dbReference type="PROSITE" id="PS50011"/>
    </source>
</evidence>
<dbReference type="GO" id="GO:0004674">
    <property type="term" value="F:protein serine/threonine kinase activity"/>
    <property type="evidence" value="ECO:0007669"/>
    <property type="project" value="UniProtKB-EC"/>
</dbReference>
<organism evidence="11 12">
    <name type="scientific">Microdochium trichocladiopsis</name>
    <dbReference type="NCBI Taxonomy" id="1682393"/>
    <lineage>
        <taxon>Eukaryota</taxon>
        <taxon>Fungi</taxon>
        <taxon>Dikarya</taxon>
        <taxon>Ascomycota</taxon>
        <taxon>Pezizomycotina</taxon>
        <taxon>Sordariomycetes</taxon>
        <taxon>Xylariomycetidae</taxon>
        <taxon>Xylariales</taxon>
        <taxon>Microdochiaceae</taxon>
        <taxon>Microdochium</taxon>
    </lineage>
</organism>
<evidence type="ECO:0000313" key="11">
    <source>
        <dbReference type="EMBL" id="KAH7009399.1"/>
    </source>
</evidence>
<protein>
    <recommendedName>
        <fullName evidence="5">EKC/KEOPS complex subunit BUD32</fullName>
        <ecNumber evidence="3">2.7.11.1</ecNumber>
    </recommendedName>
    <alternativeName>
        <fullName evidence="6 7">Atypical Serine/threonine protein kinase BUD32</fullName>
    </alternativeName>
    <alternativeName>
        <fullName evidence="4">EKC/KEOPS complex subunit bud32</fullName>
    </alternativeName>
</protein>
<evidence type="ECO:0000256" key="3">
    <source>
        <dbReference type="ARBA" id="ARBA00012513"/>
    </source>
</evidence>
<dbReference type="PROSITE" id="PS00109">
    <property type="entry name" value="PROTEIN_KINASE_TYR"/>
    <property type="match status" value="1"/>
</dbReference>
<dbReference type="SUPFAM" id="SSF56112">
    <property type="entry name" value="Protein kinase-like (PK-like)"/>
    <property type="match status" value="1"/>
</dbReference>
<dbReference type="GO" id="GO:0044773">
    <property type="term" value="P:mitotic DNA damage checkpoint signaling"/>
    <property type="evidence" value="ECO:0007669"/>
    <property type="project" value="TreeGrafter"/>
</dbReference>
<evidence type="ECO:0000256" key="4">
    <source>
        <dbReference type="ARBA" id="ARBA00013948"/>
    </source>
</evidence>
<evidence type="ECO:0000256" key="2">
    <source>
        <dbReference type="ARBA" id="ARBA00011534"/>
    </source>
</evidence>
<comment type="catalytic activity">
    <reaction evidence="9">
        <text>L-seryl-[protein] + ATP = O-phospho-L-seryl-[protein] + ADP + H(+)</text>
        <dbReference type="Rhea" id="RHEA:17989"/>
        <dbReference type="Rhea" id="RHEA-COMP:9863"/>
        <dbReference type="Rhea" id="RHEA-COMP:11604"/>
        <dbReference type="ChEBI" id="CHEBI:15378"/>
        <dbReference type="ChEBI" id="CHEBI:29999"/>
        <dbReference type="ChEBI" id="CHEBI:30616"/>
        <dbReference type="ChEBI" id="CHEBI:83421"/>
        <dbReference type="ChEBI" id="CHEBI:456216"/>
        <dbReference type="EC" id="2.7.11.1"/>
    </reaction>
</comment>
<dbReference type="RefSeq" id="XP_046004027.1">
    <property type="nucleotide sequence ID" value="XM_046160707.1"/>
</dbReference>
<keyword evidence="11" id="KW-0808">Transferase</keyword>
<dbReference type="GeneID" id="70190253"/>
<reference evidence="11" key="1">
    <citation type="journal article" date="2021" name="Nat. Commun.">
        <title>Genetic determinants of endophytism in the Arabidopsis root mycobiome.</title>
        <authorList>
            <person name="Mesny F."/>
            <person name="Miyauchi S."/>
            <person name="Thiergart T."/>
            <person name="Pickel B."/>
            <person name="Atanasova L."/>
            <person name="Karlsson M."/>
            <person name="Huettel B."/>
            <person name="Barry K.W."/>
            <person name="Haridas S."/>
            <person name="Chen C."/>
            <person name="Bauer D."/>
            <person name="Andreopoulos W."/>
            <person name="Pangilinan J."/>
            <person name="LaButti K."/>
            <person name="Riley R."/>
            <person name="Lipzen A."/>
            <person name="Clum A."/>
            <person name="Drula E."/>
            <person name="Henrissat B."/>
            <person name="Kohler A."/>
            <person name="Grigoriev I.V."/>
            <person name="Martin F.M."/>
            <person name="Hacquard S."/>
        </authorList>
    </citation>
    <scope>NUCLEOTIDE SEQUENCE</scope>
    <source>
        <strain evidence="11">MPI-CAGE-CH-0230</strain>
    </source>
</reference>
<feature type="domain" description="Protein kinase" evidence="10">
    <location>
        <begin position="1"/>
        <end position="250"/>
    </location>
</feature>
<comment type="caution">
    <text evidence="11">The sequence shown here is derived from an EMBL/GenBank/DDBJ whole genome shotgun (WGS) entry which is preliminary data.</text>
</comment>
<dbReference type="GO" id="GO:0005634">
    <property type="term" value="C:nucleus"/>
    <property type="evidence" value="ECO:0007669"/>
    <property type="project" value="TreeGrafter"/>
</dbReference>
<keyword evidence="12" id="KW-1185">Reference proteome</keyword>
<dbReference type="InterPro" id="IPR011009">
    <property type="entry name" value="Kinase-like_dom_sf"/>
</dbReference>
<evidence type="ECO:0000256" key="7">
    <source>
        <dbReference type="ARBA" id="ARBA00033194"/>
    </source>
</evidence>
<dbReference type="OrthoDB" id="4757017at2759"/>
<dbReference type="PANTHER" id="PTHR44167">
    <property type="entry name" value="OVARIAN-SPECIFIC SERINE/THREONINE-PROTEIN KINASE LOK-RELATED"/>
    <property type="match status" value="1"/>
</dbReference>
<dbReference type="Pfam" id="PF00069">
    <property type="entry name" value="Pkinase"/>
    <property type="match status" value="1"/>
</dbReference>
<dbReference type="AlphaFoldDB" id="A0A9P8XPV7"/>
<evidence type="ECO:0000256" key="6">
    <source>
        <dbReference type="ARBA" id="ARBA00030980"/>
    </source>
</evidence>
<comment type="function">
    <text evidence="1">Component of the EKC/KEOPS complex that is required for the formation of a threonylcarbamoyl group on adenosine at position 37 (t(6)A37) in tRNAs that read codons beginning with adenine. The complex is probably involved in the transfer of the threonylcarbamoyl moiety of threonylcarbamoyl-AMP (TC-AMP) to the N6 group of A37. BUD32 has ATPase activity in the context of the EKC/KEOPS complex and likely plays a supporting role to the catalytic subunit KAE1. The EKC/KEOPS complex also promotes both telomere uncapping and telomere elongation. The complex is required for efficient recruitment of transcriptional coactivators.</text>
</comment>
<sequence>MLTLLYHGSTSNIFEFGAEKVLKVLRQVQHDEQLNAERLKGHEIEIEVYRILGEHKYILPHYGIETLEGCQGLALAKADGSLQDVLDGNRGSASLACRRRWCVQAAEAVAYIHDRGVLHSDLRPDNFLVRGSVLQLSDFNGAVCRTHGLDGQQLPDGGFWNLEWETTVHTDIFALGSVVYSILTEHWPFCEPGQLVRTSAAYEDEVNDRFSRAVYPEVAGLEAGDVILRCWKGQYDSARDIAKALKIAFKNSTG</sequence>